<dbReference type="Proteomes" id="UP000321523">
    <property type="component" value="Unassembled WGS sequence"/>
</dbReference>
<evidence type="ECO:0000313" key="2">
    <source>
        <dbReference type="Proteomes" id="UP000321523"/>
    </source>
</evidence>
<proteinExistence type="predicted"/>
<keyword evidence="2" id="KW-1185">Reference proteome</keyword>
<sequence length="109" mass="12424">MHPELAVRRPGVLNTKMEDHKAALQGWFDTLDSHLYRLYLITGRDDFAKALPLIRRLREETAAVDGTSLDQAQGLQELGEQLRHLMLTLVDERETPAQAGYDLQEQINV</sequence>
<reference evidence="1 2" key="1">
    <citation type="submission" date="2019-07" db="EMBL/GenBank/DDBJ databases">
        <title>Whole genome shotgun sequence of Skermanella aerolata NBRC 106429.</title>
        <authorList>
            <person name="Hosoyama A."/>
            <person name="Uohara A."/>
            <person name="Ohji S."/>
            <person name="Ichikawa N."/>
        </authorList>
    </citation>
    <scope>NUCLEOTIDE SEQUENCE [LARGE SCALE GENOMIC DNA]</scope>
    <source>
        <strain evidence="1 2">NBRC 106429</strain>
    </source>
</reference>
<comment type="caution">
    <text evidence="1">The sequence shown here is derived from an EMBL/GenBank/DDBJ whole genome shotgun (WGS) entry which is preliminary data.</text>
</comment>
<protein>
    <submittedName>
        <fullName evidence="1">Uncharacterized protein</fullName>
    </submittedName>
</protein>
<evidence type="ECO:0000313" key="1">
    <source>
        <dbReference type="EMBL" id="GEO43549.1"/>
    </source>
</evidence>
<dbReference type="AlphaFoldDB" id="A0A512E4E7"/>
<name>A0A512E4E7_9PROT</name>
<accession>A0A512E4E7</accession>
<gene>
    <name evidence="1" type="ORF">SAE02_76970</name>
</gene>
<dbReference type="EMBL" id="BJYZ01000099">
    <property type="protein sequence ID" value="GEO43549.1"/>
    <property type="molecule type" value="Genomic_DNA"/>
</dbReference>
<organism evidence="1 2">
    <name type="scientific">Skermanella aerolata</name>
    <dbReference type="NCBI Taxonomy" id="393310"/>
    <lineage>
        <taxon>Bacteria</taxon>
        <taxon>Pseudomonadati</taxon>
        <taxon>Pseudomonadota</taxon>
        <taxon>Alphaproteobacteria</taxon>
        <taxon>Rhodospirillales</taxon>
        <taxon>Azospirillaceae</taxon>
        <taxon>Skermanella</taxon>
    </lineage>
</organism>